<evidence type="ECO:0000313" key="3">
    <source>
        <dbReference type="RefSeq" id="XP_020098661.1"/>
    </source>
</evidence>
<feature type="compositionally biased region" description="Basic and acidic residues" evidence="1">
    <location>
        <begin position="1075"/>
        <end position="1085"/>
    </location>
</feature>
<feature type="compositionally biased region" description="Gly residues" evidence="1">
    <location>
        <begin position="132"/>
        <end position="154"/>
    </location>
</feature>
<feature type="compositionally biased region" description="Acidic residues" evidence="1">
    <location>
        <begin position="120"/>
        <end position="131"/>
    </location>
</feature>
<accession>A0A6P5FQR8</accession>
<feature type="region of interest" description="Disordered" evidence="1">
    <location>
        <begin position="57"/>
        <end position="200"/>
    </location>
</feature>
<feature type="region of interest" description="Disordered" evidence="1">
    <location>
        <begin position="1122"/>
        <end position="1141"/>
    </location>
</feature>
<proteinExistence type="predicted"/>
<feature type="compositionally biased region" description="Polar residues" evidence="1">
    <location>
        <begin position="335"/>
        <end position="344"/>
    </location>
</feature>
<reference evidence="3" key="2">
    <citation type="submission" date="2025-08" db="UniProtKB">
        <authorList>
            <consortium name="RefSeq"/>
        </authorList>
    </citation>
    <scope>IDENTIFICATION</scope>
    <source>
        <tissue evidence="3">Leaf</tissue>
    </source>
</reference>
<sequence length="1169" mass="129441">MAMAFEGFSIREYAAKMRSVDESKCWPFDGDGDERGLPPMPARKFRWWCDELAALGSGARGAAPEVEEEGRAQGRPSSARAKQRAPKKRSIVELFAVAPQIEAVGDETDGSDGEGRGCEGEEEEEEEEEGGGGEANERGGGGGGGGGSCGGGEGHGCDERVSEVVRKRKERRKGDGKGEKMMRKKSWMKIRNRKNKKKQRLQIKICIAKKEKMRKPKLSPPLDISHLLQDTLYKKLFKKSISSSIHTQKKKPQLLKDLFQKQNIRKIQNTKSAIKNQKAEPKDVPVHSILKKKKRSSSVKKADLIDNMEDGYSKKPCLEVKKHVTFSGKDDIFGNSKSPSSNELSHLESPGKISSDVSAASKTRDEATDQGDKLPSTTEKAQMANETGIDVASEVVVREVSSIPEKTQPNDAYSHKNNCLDKRKTFLGESVDLNHAVQSSSTLNCLNFGTSTSSSSRLYSDEVPALNSYTKEGSKSGAGIHAQECFHLTLDGRQLMPLPISSRSETSSWVITSNVISQPSATGKERGSFGTAKMNTCAHIMSSISSSTGSNKSLDTILSTERMSSCRSFCFNDDYVGLPLNSQGELIRMNSKGHFDHSELFKQQDTRKGSSGTFSVPNLVKCKNILDRTSARRKKSGEPLYNTEHFRWYPEFQYSPGAPVTSGVGFVQLPDFRRMGVKSKGQFGQYPMDVSCNGCMERVCQAQNLSSGQKFQIDGYLGQEIQHSAQPTMRLMGKTVAVGKSSEECRDLDDGRIWTDKEIIAEECHPGRMNNKEFPYLMTQKEVPSSMYRAPAVELRFDHVHFDNQPQRISRSHVSSSFGNPTRLNNYSQSTHQSMLNNSMTSLNSVTRYEELGHRAPFLETYPQDVNQSVLLNSTHCKHSQSLLFSTSSTSDPYKKYKSFVETSSAQSSSCFPQWLINSDLQKRSQKSSFLSFSDPPNVHHPYSVTTTNLPCLSSGYPPSVVSFPAYDTYNHRPSGFSPLVYPSYIQSYPAARPNYSVSSANRSKLKSRNEMKSKFTLNDLDNTNRSNKRPAAEDDELFRPAKKPHLTLQEDLNGPVGLREKEQLNSHTPNGTGTEEKFDSHTKNGEICPQSLNDGKNETGNAGVSSLDCVRRSGPLKLSAGAKHVLKPSQNTDLDNSRPIHSTIPFPVGTSCNTVPVPQNKATKIYRF</sequence>
<evidence type="ECO:0000313" key="2">
    <source>
        <dbReference type="Proteomes" id="UP000515123"/>
    </source>
</evidence>
<protein>
    <submittedName>
        <fullName evidence="3">Uncharacterized protein LOC109717340</fullName>
    </submittedName>
</protein>
<feature type="region of interest" description="Disordered" evidence="1">
    <location>
        <begin position="329"/>
        <end position="389"/>
    </location>
</feature>
<feature type="compositionally biased region" description="Polar residues" evidence="1">
    <location>
        <begin position="1016"/>
        <end position="1026"/>
    </location>
</feature>
<dbReference type="RefSeq" id="XP_020098661.1">
    <property type="nucleotide sequence ID" value="XM_020243072.1"/>
</dbReference>
<dbReference type="PANTHER" id="PTHR36892:SF1">
    <property type="entry name" value="OS05G0518200 PROTEIN"/>
    <property type="match status" value="1"/>
</dbReference>
<feature type="compositionally biased region" description="Basic and acidic residues" evidence="1">
    <location>
        <begin position="155"/>
        <end position="165"/>
    </location>
</feature>
<name>A0A6P5FQR8_ANACO</name>
<dbReference type="GeneID" id="109717340"/>
<dbReference type="PANTHER" id="PTHR36892">
    <property type="entry name" value="OS01G0201800 PROTEIN"/>
    <property type="match status" value="1"/>
</dbReference>
<gene>
    <name evidence="3" type="primary">LOC109717340</name>
</gene>
<organism evidence="2 3">
    <name type="scientific">Ananas comosus</name>
    <name type="common">Pineapple</name>
    <name type="synonym">Ananas ananas</name>
    <dbReference type="NCBI Taxonomy" id="4615"/>
    <lineage>
        <taxon>Eukaryota</taxon>
        <taxon>Viridiplantae</taxon>
        <taxon>Streptophyta</taxon>
        <taxon>Embryophyta</taxon>
        <taxon>Tracheophyta</taxon>
        <taxon>Spermatophyta</taxon>
        <taxon>Magnoliopsida</taxon>
        <taxon>Liliopsida</taxon>
        <taxon>Poales</taxon>
        <taxon>Bromeliaceae</taxon>
        <taxon>Bromelioideae</taxon>
        <taxon>Ananas</taxon>
    </lineage>
</organism>
<feature type="compositionally biased region" description="Basic and acidic residues" evidence="1">
    <location>
        <begin position="172"/>
        <end position="181"/>
    </location>
</feature>
<feature type="region of interest" description="Disordered" evidence="1">
    <location>
        <begin position="996"/>
        <end position="1100"/>
    </location>
</feature>
<feature type="compositionally biased region" description="Basic residues" evidence="1">
    <location>
        <begin position="182"/>
        <end position="200"/>
    </location>
</feature>
<feature type="compositionally biased region" description="Basic and acidic residues" evidence="1">
    <location>
        <begin position="362"/>
        <end position="372"/>
    </location>
</feature>
<dbReference type="AlphaFoldDB" id="A0A6P5FQR8"/>
<keyword evidence="2" id="KW-1185">Reference proteome</keyword>
<feature type="compositionally biased region" description="Polar residues" evidence="1">
    <location>
        <begin position="1091"/>
        <end position="1100"/>
    </location>
</feature>
<dbReference type="OrthoDB" id="678085at2759"/>
<reference evidence="2" key="1">
    <citation type="journal article" date="2015" name="Nat. Genet.">
        <title>The pineapple genome and the evolution of CAM photosynthesis.</title>
        <authorList>
            <person name="Ming R."/>
            <person name="VanBuren R."/>
            <person name="Wai C.M."/>
            <person name="Tang H."/>
            <person name="Schatz M.C."/>
            <person name="Bowers J.E."/>
            <person name="Lyons E."/>
            <person name="Wang M.L."/>
            <person name="Chen J."/>
            <person name="Biggers E."/>
            <person name="Zhang J."/>
            <person name="Huang L."/>
            <person name="Zhang L."/>
            <person name="Miao W."/>
            <person name="Zhang J."/>
            <person name="Ye Z."/>
            <person name="Miao C."/>
            <person name="Lin Z."/>
            <person name="Wang H."/>
            <person name="Zhou H."/>
            <person name="Yim W.C."/>
            <person name="Priest H.D."/>
            <person name="Zheng C."/>
            <person name="Woodhouse M."/>
            <person name="Edger P.P."/>
            <person name="Guyot R."/>
            <person name="Guo H.B."/>
            <person name="Guo H."/>
            <person name="Zheng G."/>
            <person name="Singh R."/>
            <person name="Sharma A."/>
            <person name="Min X."/>
            <person name="Zheng Y."/>
            <person name="Lee H."/>
            <person name="Gurtowski J."/>
            <person name="Sedlazeck F.J."/>
            <person name="Harkess A."/>
            <person name="McKain M.R."/>
            <person name="Liao Z."/>
            <person name="Fang J."/>
            <person name="Liu J."/>
            <person name="Zhang X."/>
            <person name="Zhang Q."/>
            <person name="Hu W."/>
            <person name="Qin Y."/>
            <person name="Wang K."/>
            <person name="Chen L.Y."/>
            <person name="Shirley N."/>
            <person name="Lin Y.R."/>
            <person name="Liu L.Y."/>
            <person name="Hernandez A.G."/>
            <person name="Wright C.L."/>
            <person name="Bulone V."/>
            <person name="Tuskan G.A."/>
            <person name="Heath K."/>
            <person name="Zee F."/>
            <person name="Moore P.H."/>
            <person name="Sunkar R."/>
            <person name="Leebens-Mack J.H."/>
            <person name="Mockler T."/>
            <person name="Bennetzen J.L."/>
            <person name="Freeling M."/>
            <person name="Sankoff D."/>
            <person name="Paterson A.H."/>
            <person name="Zhu X."/>
            <person name="Yang X."/>
            <person name="Smith J.A."/>
            <person name="Cushman J.C."/>
            <person name="Paull R.E."/>
            <person name="Yu Q."/>
        </authorList>
    </citation>
    <scope>NUCLEOTIDE SEQUENCE [LARGE SCALE GENOMIC DNA]</scope>
    <source>
        <strain evidence="2">cv. F153</strain>
    </source>
</reference>
<dbReference type="Proteomes" id="UP000515123">
    <property type="component" value="Linkage group 11"/>
</dbReference>
<evidence type="ECO:0000256" key="1">
    <source>
        <dbReference type="SAM" id="MobiDB-lite"/>
    </source>
</evidence>